<dbReference type="AlphaFoldDB" id="A0A1W0W717"/>
<accession>A0A1W0W717</accession>
<organism evidence="1 2">
    <name type="scientific">Sorghum bicolor</name>
    <name type="common">Sorghum</name>
    <name type="synonym">Sorghum vulgare</name>
    <dbReference type="NCBI Taxonomy" id="4558"/>
    <lineage>
        <taxon>Eukaryota</taxon>
        <taxon>Viridiplantae</taxon>
        <taxon>Streptophyta</taxon>
        <taxon>Embryophyta</taxon>
        <taxon>Tracheophyta</taxon>
        <taxon>Spermatophyta</taxon>
        <taxon>Magnoliopsida</taxon>
        <taxon>Liliopsida</taxon>
        <taxon>Poales</taxon>
        <taxon>Poaceae</taxon>
        <taxon>PACMAD clade</taxon>
        <taxon>Panicoideae</taxon>
        <taxon>Andropogonodae</taxon>
        <taxon>Andropogoneae</taxon>
        <taxon>Sorghinae</taxon>
        <taxon>Sorghum</taxon>
    </lineage>
</organism>
<name>A0A1W0W717_SORBI</name>
<dbReference type="Gramene" id="OQU90199">
    <property type="protein sequence ID" value="OQU90199"/>
    <property type="gene ID" value="SORBI_3002G363466"/>
</dbReference>
<reference evidence="1 2" key="1">
    <citation type="journal article" date="2009" name="Nature">
        <title>The Sorghum bicolor genome and the diversification of grasses.</title>
        <authorList>
            <person name="Paterson A.H."/>
            <person name="Bowers J.E."/>
            <person name="Bruggmann R."/>
            <person name="Dubchak I."/>
            <person name="Grimwood J."/>
            <person name="Gundlach H."/>
            <person name="Haberer G."/>
            <person name="Hellsten U."/>
            <person name="Mitros T."/>
            <person name="Poliakov A."/>
            <person name="Schmutz J."/>
            <person name="Spannagl M."/>
            <person name="Tang H."/>
            <person name="Wang X."/>
            <person name="Wicker T."/>
            <person name="Bharti A.K."/>
            <person name="Chapman J."/>
            <person name="Feltus F.A."/>
            <person name="Gowik U."/>
            <person name="Grigoriev I.V."/>
            <person name="Lyons E."/>
            <person name="Maher C.A."/>
            <person name="Martis M."/>
            <person name="Narechania A."/>
            <person name="Otillar R.P."/>
            <person name="Penning B.W."/>
            <person name="Salamov A.A."/>
            <person name="Wang Y."/>
            <person name="Zhang L."/>
            <person name="Carpita N.C."/>
            <person name="Freeling M."/>
            <person name="Gingle A.R."/>
            <person name="Hash C.T."/>
            <person name="Keller B."/>
            <person name="Klein P."/>
            <person name="Kresovich S."/>
            <person name="McCann M.C."/>
            <person name="Ming R."/>
            <person name="Peterson D.G."/>
            <person name="Mehboob-ur-Rahman"/>
            <person name="Ware D."/>
            <person name="Westhoff P."/>
            <person name="Mayer K.F."/>
            <person name="Messing J."/>
            <person name="Rokhsar D.S."/>
        </authorList>
    </citation>
    <scope>NUCLEOTIDE SEQUENCE [LARGE SCALE GENOMIC DNA]</scope>
    <source>
        <strain evidence="2">cv. BTx623</strain>
    </source>
</reference>
<dbReference type="Proteomes" id="UP000000768">
    <property type="component" value="Chromosome 2"/>
</dbReference>
<dbReference type="InParanoid" id="A0A1W0W717"/>
<protein>
    <submittedName>
        <fullName evidence="1">Uncharacterized protein</fullName>
    </submittedName>
</protein>
<keyword evidence="2" id="KW-1185">Reference proteome</keyword>
<proteinExistence type="predicted"/>
<gene>
    <name evidence="1" type="ORF">SORBI_3002G363466</name>
</gene>
<sequence length="86" mass="9794">MFSSHPQLKSSYCLLIQLHLHARTYGRRVTLICTHQPTKFVLKFCSESAGQKPVPSVEFICSRTCDTVTGMCLLQSLLLYEFLARL</sequence>
<evidence type="ECO:0000313" key="2">
    <source>
        <dbReference type="Proteomes" id="UP000000768"/>
    </source>
</evidence>
<reference evidence="2" key="2">
    <citation type="journal article" date="2018" name="Plant J.">
        <title>The Sorghum bicolor reference genome: improved assembly, gene annotations, a transcriptome atlas, and signatures of genome organization.</title>
        <authorList>
            <person name="McCormick R.F."/>
            <person name="Truong S.K."/>
            <person name="Sreedasyam A."/>
            <person name="Jenkins J."/>
            <person name="Shu S."/>
            <person name="Sims D."/>
            <person name="Kennedy M."/>
            <person name="Amirebrahimi M."/>
            <person name="Weers B.D."/>
            <person name="McKinley B."/>
            <person name="Mattison A."/>
            <person name="Morishige D.T."/>
            <person name="Grimwood J."/>
            <person name="Schmutz J."/>
            <person name="Mullet J.E."/>
        </authorList>
    </citation>
    <scope>NUCLEOTIDE SEQUENCE [LARGE SCALE GENOMIC DNA]</scope>
    <source>
        <strain evidence="2">cv. BTx623</strain>
    </source>
</reference>
<evidence type="ECO:0000313" key="1">
    <source>
        <dbReference type="EMBL" id="OQU90199.1"/>
    </source>
</evidence>
<dbReference type="EMBL" id="CM000761">
    <property type="protein sequence ID" value="OQU90199.1"/>
    <property type="molecule type" value="Genomic_DNA"/>
</dbReference>